<sequence length="97" mass="11457">MSEEQKKPKKEKPILIDLKTVRIVHYDDKNVVIEKLTEKGKWAKEGYFTTVIQALRRIQAAELLLDPDQVFDFMSYMQGIERSNAQIREVLRQYDSI</sequence>
<evidence type="ECO:0000313" key="1">
    <source>
        <dbReference type="EMBL" id="GEQ36029.1"/>
    </source>
</evidence>
<dbReference type="RefSeq" id="WP_091761319.1">
    <property type="nucleotide sequence ID" value="NZ_BJVX01000010.1"/>
</dbReference>
<dbReference type="AlphaFoldDB" id="A0AAV3WYS2"/>
<proteinExistence type="predicted"/>
<gene>
    <name evidence="1" type="ORF">M132T_15370</name>
</gene>
<protein>
    <submittedName>
        <fullName evidence="1">Uncharacterized protein</fullName>
    </submittedName>
</protein>
<comment type="caution">
    <text evidence="1">The sequence shown here is derived from an EMBL/GenBank/DDBJ whole genome shotgun (WGS) entry which is preliminary data.</text>
</comment>
<name>A0AAV3WYS2_9LACT</name>
<dbReference type="GeneID" id="96911546"/>
<organism evidence="1 2">
    <name type="scientific">Marinilactibacillus psychrotolerans</name>
    <dbReference type="NCBI Taxonomy" id="191770"/>
    <lineage>
        <taxon>Bacteria</taxon>
        <taxon>Bacillati</taxon>
        <taxon>Bacillota</taxon>
        <taxon>Bacilli</taxon>
        <taxon>Lactobacillales</taxon>
        <taxon>Carnobacteriaceae</taxon>
        <taxon>Marinilactibacillus</taxon>
    </lineage>
</organism>
<accession>A0AAV3WYS2</accession>
<evidence type="ECO:0000313" key="2">
    <source>
        <dbReference type="Proteomes" id="UP000887127"/>
    </source>
</evidence>
<dbReference type="EMBL" id="BKBI01000010">
    <property type="protein sequence ID" value="GEQ36029.1"/>
    <property type="molecule type" value="Genomic_DNA"/>
</dbReference>
<reference evidence="1" key="1">
    <citation type="submission" date="2019-08" db="EMBL/GenBank/DDBJ databases">
        <title>Marinilactibacillus psychrotolerans M13-2T whole genome sequencing project.</title>
        <authorList>
            <person name="Ishikawa M."/>
            <person name="Suzuki T."/>
            <person name="Matsutani M."/>
        </authorList>
    </citation>
    <scope>NUCLEOTIDE SEQUENCE</scope>
    <source>
        <strain evidence="1">M13-2T</strain>
    </source>
</reference>
<dbReference type="Proteomes" id="UP000887127">
    <property type="component" value="Unassembled WGS sequence"/>
</dbReference>